<feature type="domain" description="Cell envelope-related transcriptional attenuator" evidence="3">
    <location>
        <begin position="219"/>
        <end position="388"/>
    </location>
</feature>
<dbReference type="Pfam" id="PF03816">
    <property type="entry name" value="LytR_cpsA_psr"/>
    <property type="match status" value="1"/>
</dbReference>
<evidence type="ECO:0000256" key="1">
    <source>
        <dbReference type="ARBA" id="ARBA00006068"/>
    </source>
</evidence>
<proteinExistence type="inferred from homology"/>
<dbReference type="PANTHER" id="PTHR33392">
    <property type="entry name" value="POLYISOPRENYL-TEICHOIC ACID--PEPTIDOGLYCAN TEICHOIC ACID TRANSFERASE TAGU"/>
    <property type="match status" value="1"/>
</dbReference>
<dbReference type="AlphaFoldDB" id="I0V0I8"/>
<dbReference type="NCBIfam" id="TIGR00350">
    <property type="entry name" value="lytR_cpsA_psr"/>
    <property type="match status" value="1"/>
</dbReference>
<comment type="similarity">
    <text evidence="1">Belongs to the LytR/CpsA/Psr (LCP) family.</text>
</comment>
<gene>
    <name evidence="4" type="ORF">SacxiDRAFT_1390</name>
</gene>
<sequence length="509" mass="54081">MNEGEARPADEADAAEGDSECRDRQRDDDAERGTENTEREADDDAERGTDESAGPRPGDDVEDGTDESTGTRTCQENEQESGENGAGPEAEAAASAARKTVRQPARQTALQTASSGRARRTARAVMRSAIALLSVASLGITGYAYSALDALQDNVTTTDALRLNDVIDASDEEPPPPEDDGATDILLVGTDSRTDMEGNPLPADVLRQLRTESNPGISTDTLIVLRIPHDGSSPTGISIPRDTWVSVSGGDHAKINSVYGSAKYEAERALRADGVTERSKLARESDQAGRSALVRTVQRFTQVRIDHYAEVNLLGFYLLTEALGGVKVCLNNATSDPDSGANFAAGVQTVSGGEALSFVRQRKNLPRGDLDRIQRQQAFLASALNKVLSAGTLTDTERMEKLSDTLRKSLVLDSELDLLDFAQQTSGIASGEFSFVTIPVVDIAAWSPDGKQSIVAVDLDKVRKFVADAVPRDEPQEEQPSGGGSAPPAARGPQTGAEEITADDVPCVN</sequence>
<protein>
    <submittedName>
        <fullName evidence="4">Cell envelope-related function transcriptional attenuator common domain</fullName>
    </submittedName>
</protein>
<dbReference type="STRING" id="882086.SacxiDRAFT_1390"/>
<feature type="region of interest" description="Disordered" evidence="2">
    <location>
        <begin position="468"/>
        <end position="509"/>
    </location>
</feature>
<dbReference type="Proteomes" id="UP000004691">
    <property type="component" value="Unassembled WGS sequence"/>
</dbReference>
<feature type="compositionally biased region" description="Polar residues" evidence="2">
    <location>
        <begin position="67"/>
        <end position="76"/>
    </location>
</feature>
<evidence type="ECO:0000256" key="2">
    <source>
        <dbReference type="SAM" id="MobiDB-lite"/>
    </source>
</evidence>
<dbReference type="eggNOG" id="COG1316">
    <property type="taxonomic scope" value="Bacteria"/>
</dbReference>
<dbReference type="HOGENOM" id="CLU_016455_4_1_11"/>
<evidence type="ECO:0000313" key="5">
    <source>
        <dbReference type="Proteomes" id="UP000004691"/>
    </source>
</evidence>
<dbReference type="InterPro" id="IPR050922">
    <property type="entry name" value="LytR/CpsA/Psr_CW_biosynth"/>
</dbReference>
<reference evidence="4 5" key="1">
    <citation type="submission" date="2012-01" db="EMBL/GenBank/DDBJ databases">
        <title>Improved High-Quality Draft sequence of Saccharomonospora xinjiangensis XJ-54.</title>
        <authorList>
            <consortium name="US DOE Joint Genome Institute"/>
            <person name="Lucas S."/>
            <person name="Han J."/>
            <person name="Lapidus A."/>
            <person name="Cheng J.-F."/>
            <person name="Goodwin L."/>
            <person name="Pitluck S."/>
            <person name="Peters L."/>
            <person name="Mikhailova N."/>
            <person name="Teshima H."/>
            <person name="Detter J.C."/>
            <person name="Han C."/>
            <person name="Tapia R."/>
            <person name="Land M."/>
            <person name="Hauser L."/>
            <person name="Kyrpides N."/>
            <person name="Ivanova N."/>
            <person name="Pagani I."/>
            <person name="Brambilla E.-M."/>
            <person name="Klenk H.-P."/>
            <person name="Woyke T."/>
        </authorList>
    </citation>
    <scope>NUCLEOTIDE SEQUENCE [LARGE SCALE GENOMIC DNA]</scope>
    <source>
        <strain evidence="4 5">XJ-54</strain>
    </source>
</reference>
<dbReference type="EMBL" id="JH636049">
    <property type="protein sequence ID" value="EID53641.1"/>
    <property type="molecule type" value="Genomic_DNA"/>
</dbReference>
<name>I0V0I8_9PSEU</name>
<feature type="compositionally biased region" description="Basic and acidic residues" evidence="2">
    <location>
        <begin position="19"/>
        <end position="39"/>
    </location>
</feature>
<feature type="region of interest" description="Disordered" evidence="2">
    <location>
        <begin position="1"/>
        <end position="120"/>
    </location>
</feature>
<accession>I0V0I8</accession>
<evidence type="ECO:0000259" key="3">
    <source>
        <dbReference type="Pfam" id="PF03816"/>
    </source>
</evidence>
<organism evidence="4 5">
    <name type="scientific">Saccharomonospora xinjiangensis XJ-54</name>
    <dbReference type="NCBI Taxonomy" id="882086"/>
    <lineage>
        <taxon>Bacteria</taxon>
        <taxon>Bacillati</taxon>
        <taxon>Actinomycetota</taxon>
        <taxon>Actinomycetes</taxon>
        <taxon>Pseudonocardiales</taxon>
        <taxon>Pseudonocardiaceae</taxon>
        <taxon>Saccharomonospora</taxon>
    </lineage>
</organism>
<evidence type="ECO:0000313" key="4">
    <source>
        <dbReference type="EMBL" id="EID53641.1"/>
    </source>
</evidence>
<dbReference type="Gene3D" id="3.40.630.190">
    <property type="entry name" value="LCP protein"/>
    <property type="match status" value="1"/>
</dbReference>
<keyword evidence="5" id="KW-1185">Reference proteome</keyword>
<dbReference type="InterPro" id="IPR004474">
    <property type="entry name" value="LytR_CpsA_psr"/>
</dbReference>
<feature type="compositionally biased region" description="Basic and acidic residues" evidence="2">
    <location>
        <begin position="1"/>
        <end position="10"/>
    </location>
</feature>
<feature type="compositionally biased region" description="Low complexity" evidence="2">
    <location>
        <begin position="82"/>
        <end position="97"/>
    </location>
</feature>
<dbReference type="RefSeq" id="WP_006237775.1">
    <property type="nucleotide sequence ID" value="NZ_JH636049.1"/>
</dbReference>
<dbReference type="PANTHER" id="PTHR33392:SF6">
    <property type="entry name" value="POLYISOPRENYL-TEICHOIC ACID--PEPTIDOGLYCAN TEICHOIC ACID TRANSFERASE TAGU"/>
    <property type="match status" value="1"/>
</dbReference>